<gene>
    <name evidence="1" type="ORF">NC653_003442</name>
</gene>
<dbReference type="AlphaFoldDB" id="A0AAD6WJ53"/>
<sequence>MNSQDEDGIDSEKDESMNSYSLSIRLQTPEIHILCQASRVAFGIWEPETVVKSTRKAVCVIFLGR</sequence>
<evidence type="ECO:0000313" key="2">
    <source>
        <dbReference type="Proteomes" id="UP001164929"/>
    </source>
</evidence>
<accession>A0AAD6WJ53</accession>
<organism evidence="1 2">
    <name type="scientific">Populus alba x Populus x berolinensis</name>
    <dbReference type="NCBI Taxonomy" id="444605"/>
    <lineage>
        <taxon>Eukaryota</taxon>
        <taxon>Viridiplantae</taxon>
        <taxon>Streptophyta</taxon>
        <taxon>Embryophyta</taxon>
        <taxon>Tracheophyta</taxon>
        <taxon>Spermatophyta</taxon>
        <taxon>Magnoliopsida</taxon>
        <taxon>eudicotyledons</taxon>
        <taxon>Gunneridae</taxon>
        <taxon>Pentapetalae</taxon>
        <taxon>rosids</taxon>
        <taxon>fabids</taxon>
        <taxon>Malpighiales</taxon>
        <taxon>Salicaceae</taxon>
        <taxon>Saliceae</taxon>
        <taxon>Populus</taxon>
    </lineage>
</organism>
<dbReference type="EMBL" id="JAQIZT010000001">
    <property type="protein sequence ID" value="KAJ7013806.1"/>
    <property type="molecule type" value="Genomic_DNA"/>
</dbReference>
<reference evidence="1 2" key="1">
    <citation type="journal article" date="2023" name="Mol. Ecol. Resour.">
        <title>Chromosome-level genome assembly of a triploid poplar Populus alba 'Berolinensis'.</title>
        <authorList>
            <person name="Chen S."/>
            <person name="Yu Y."/>
            <person name="Wang X."/>
            <person name="Wang S."/>
            <person name="Zhang T."/>
            <person name="Zhou Y."/>
            <person name="He R."/>
            <person name="Meng N."/>
            <person name="Wang Y."/>
            <person name="Liu W."/>
            <person name="Liu Z."/>
            <person name="Liu J."/>
            <person name="Guo Q."/>
            <person name="Huang H."/>
            <person name="Sederoff R.R."/>
            <person name="Wang G."/>
            <person name="Qu G."/>
            <person name="Chen S."/>
        </authorList>
    </citation>
    <scope>NUCLEOTIDE SEQUENCE [LARGE SCALE GENOMIC DNA]</scope>
    <source>
        <strain evidence="1">SC-2020</strain>
    </source>
</reference>
<evidence type="ECO:0000313" key="1">
    <source>
        <dbReference type="EMBL" id="KAJ7013806.1"/>
    </source>
</evidence>
<keyword evidence="2" id="KW-1185">Reference proteome</keyword>
<comment type="caution">
    <text evidence="1">The sequence shown here is derived from an EMBL/GenBank/DDBJ whole genome shotgun (WGS) entry which is preliminary data.</text>
</comment>
<dbReference type="Proteomes" id="UP001164929">
    <property type="component" value="Chromosome 1"/>
</dbReference>
<proteinExistence type="predicted"/>
<protein>
    <submittedName>
        <fullName evidence="1">Uncharacterized protein</fullName>
    </submittedName>
</protein>
<name>A0AAD6WJ53_9ROSI</name>